<evidence type="ECO:0000313" key="1">
    <source>
        <dbReference type="EMBL" id="EED11528.1"/>
    </source>
</evidence>
<dbReference type="GO" id="GO:0003676">
    <property type="term" value="F:nucleic acid binding"/>
    <property type="evidence" value="ECO:0007669"/>
    <property type="project" value="InterPro"/>
</dbReference>
<organism evidence="1 2">
    <name type="scientific">Talaromyces stipitatus (strain ATCC 10500 / CBS 375.48 / QM 6759 / NRRL 1006)</name>
    <name type="common">Penicillium stipitatum</name>
    <dbReference type="NCBI Taxonomy" id="441959"/>
    <lineage>
        <taxon>Eukaryota</taxon>
        <taxon>Fungi</taxon>
        <taxon>Dikarya</taxon>
        <taxon>Ascomycota</taxon>
        <taxon>Pezizomycotina</taxon>
        <taxon>Eurotiomycetes</taxon>
        <taxon>Eurotiomycetidae</taxon>
        <taxon>Eurotiales</taxon>
        <taxon>Trichocomaceae</taxon>
        <taxon>Talaromyces</taxon>
        <taxon>Talaromyces sect. Talaromyces</taxon>
    </lineage>
</organism>
<keyword evidence="2" id="KW-1185">Reference proteome</keyword>
<dbReference type="SUPFAM" id="SSF53098">
    <property type="entry name" value="Ribonuclease H-like"/>
    <property type="match status" value="1"/>
</dbReference>
<gene>
    <name evidence="1" type="ORF">TSTA_008240</name>
</gene>
<proteinExistence type="predicted"/>
<dbReference type="Proteomes" id="UP000001745">
    <property type="component" value="Unassembled WGS sequence"/>
</dbReference>
<name>B8MV72_TALSN</name>
<dbReference type="HOGENOM" id="CLU_774284_0_0_1"/>
<dbReference type="PhylomeDB" id="B8MV72"/>
<dbReference type="RefSeq" id="XP_002488709.1">
    <property type="nucleotide sequence ID" value="XM_002488664.1"/>
</dbReference>
<dbReference type="Gene3D" id="3.30.420.10">
    <property type="entry name" value="Ribonuclease H-like superfamily/Ribonuclease H"/>
    <property type="match status" value="2"/>
</dbReference>
<accession>B8MV72</accession>
<evidence type="ECO:0000313" key="2">
    <source>
        <dbReference type="Proteomes" id="UP000001745"/>
    </source>
</evidence>
<dbReference type="InParanoid" id="B8MV72"/>
<dbReference type="EMBL" id="EQ962662">
    <property type="protein sequence ID" value="EED11528.1"/>
    <property type="molecule type" value="Genomic_DNA"/>
</dbReference>
<dbReference type="InterPro" id="IPR036397">
    <property type="entry name" value="RNaseH_sf"/>
</dbReference>
<dbReference type="VEuPathDB" id="FungiDB:TSTA_008240"/>
<dbReference type="GeneID" id="8110142"/>
<dbReference type="InterPro" id="IPR012337">
    <property type="entry name" value="RNaseH-like_sf"/>
</dbReference>
<sequence>MSGVYITTQQYHQVAINITSKHMEKVYKLFNHFNDYRANTDVNMVFAWQNWMEIYQAVGILQMLDGAAAWFQPGNMTQAQITTITRDFAMIQKRAACLISGAFRTTAAETLNIELYLLPIRYQLDQLTKATAIRIRTAPAHGIPNGMLTRRINDELALGGYTPMEAHAWKTGGCLTAPPGTLAGEGERRDAYVQPPWREPPHVVIDEREIAVSVHNRMVKGNSRVLIYTDGSRYQGYIGTSMVIPQFGRQLTECIGMEHTSTVYAAEACGIKFALETLLRFAEDNERLKKVAIFSDSQSGLKALRNPRMVHWIPGHEGIPGNEAADQAAKRAALMGARFQIVPGDIKNWIMLTAAAKC</sequence>
<dbReference type="OrthoDB" id="4226558at2759"/>
<reference evidence="2" key="1">
    <citation type="journal article" date="2015" name="Genome Announc.">
        <title>Genome sequence of the AIDS-associated pathogen Penicillium marneffei (ATCC18224) and its near taxonomic relative Talaromyces stipitatus (ATCC10500).</title>
        <authorList>
            <person name="Nierman W.C."/>
            <person name="Fedorova-Abrams N.D."/>
            <person name="Andrianopoulos A."/>
        </authorList>
    </citation>
    <scope>NUCLEOTIDE SEQUENCE [LARGE SCALE GENOMIC DNA]</scope>
    <source>
        <strain evidence="2">ATCC 10500 / CBS 375.48 / QM 6759 / NRRL 1006</strain>
    </source>
</reference>
<dbReference type="AlphaFoldDB" id="B8MV72"/>
<dbReference type="CDD" id="cd09276">
    <property type="entry name" value="Rnase_HI_RT_non_LTR"/>
    <property type="match status" value="1"/>
</dbReference>
<dbReference type="eggNOG" id="KOG1075">
    <property type="taxonomic scope" value="Eukaryota"/>
</dbReference>
<dbReference type="STRING" id="441959.B8MV72"/>
<protein>
    <submittedName>
        <fullName evidence="1">Uncharacterized protein</fullName>
    </submittedName>
</protein>